<dbReference type="PANTHER" id="PTHR11851:SF224">
    <property type="entry name" value="PROCESSING PROTEASE"/>
    <property type="match status" value="1"/>
</dbReference>
<dbReference type="InterPro" id="IPR011249">
    <property type="entry name" value="Metalloenz_LuxS/M16"/>
</dbReference>
<evidence type="ECO:0000313" key="3">
    <source>
        <dbReference type="Proteomes" id="UP000005536"/>
    </source>
</evidence>
<reference evidence="2 3" key="1">
    <citation type="submission" date="2010-02" db="EMBL/GenBank/DDBJ databases">
        <authorList>
            <person name="Weinstock G."/>
            <person name="Sodergren E."/>
            <person name="Clifton S."/>
            <person name="Fulton L."/>
            <person name="Fulton B."/>
            <person name="Courtney L."/>
            <person name="Fronick C."/>
            <person name="Harrison M."/>
            <person name="Strong C."/>
            <person name="Farmer C."/>
            <person name="Delahaunty K."/>
            <person name="Markovic C."/>
            <person name="Hall O."/>
            <person name="Minx P."/>
            <person name="Tomlinson C."/>
            <person name="Mitreva M."/>
            <person name="Nelson J."/>
            <person name="Hou S."/>
            <person name="Wollam A."/>
            <person name="Pepin K.H."/>
            <person name="Johnson M."/>
            <person name="Bhonagiri V."/>
            <person name="Zhang X."/>
            <person name="Suruliraj S."/>
            <person name="Warren W."/>
            <person name="Chinwalla A."/>
            <person name="Mardis E.R."/>
            <person name="Wilson R.K."/>
        </authorList>
    </citation>
    <scope>NUCLEOTIDE SEQUENCE [LARGE SCALE GENOMIC DNA]</scope>
    <source>
        <strain evidence="2 3">ATCC 29315</strain>
    </source>
</reference>
<evidence type="ECO:0000313" key="2">
    <source>
        <dbReference type="EMBL" id="EFE49885.1"/>
    </source>
</evidence>
<dbReference type="GO" id="GO:0046872">
    <property type="term" value="F:metal ion binding"/>
    <property type="evidence" value="ECO:0007669"/>
    <property type="project" value="InterPro"/>
</dbReference>
<dbReference type="AlphaFoldDB" id="D4DQK6"/>
<dbReference type="PANTHER" id="PTHR11851">
    <property type="entry name" value="METALLOPROTEASE"/>
    <property type="match status" value="1"/>
</dbReference>
<protein>
    <submittedName>
        <fullName evidence="2">Peptidase M16 inactive domain protein</fullName>
        <ecNumber evidence="2">3.4.24.-</ecNumber>
    </submittedName>
</protein>
<organism evidence="2 3">
    <name type="scientific">Neisseria elongata subsp. glycolytica ATCC 29315</name>
    <dbReference type="NCBI Taxonomy" id="546263"/>
    <lineage>
        <taxon>Bacteria</taxon>
        <taxon>Pseudomonadati</taxon>
        <taxon>Pseudomonadota</taxon>
        <taxon>Betaproteobacteria</taxon>
        <taxon>Neisseriales</taxon>
        <taxon>Neisseriaceae</taxon>
        <taxon>Neisseria</taxon>
    </lineage>
</organism>
<dbReference type="Gene3D" id="3.30.830.10">
    <property type="entry name" value="Metalloenzyme, LuxS/M16 peptidase-like"/>
    <property type="match status" value="1"/>
</dbReference>
<dbReference type="Proteomes" id="UP000005536">
    <property type="component" value="Unassembled WGS sequence"/>
</dbReference>
<evidence type="ECO:0000259" key="1">
    <source>
        <dbReference type="Pfam" id="PF05193"/>
    </source>
</evidence>
<dbReference type="EC" id="3.4.24.-" evidence="2"/>
<sequence length="170" mass="18378">MGLPLIVRQDPDRYALAVGNYILGGGGFDSRLMKKLRDEKGLVYGVSSSLSPMTRKGPFSIAFSTKKDSAEDALAAARAVLADFIAEGPTEAELKQAKDNIVGSFPMTFDTNAKTVAIAANVGANDLPLDYYDTYTAHIEAVTAEQVREVWRRRLNPQELNVVVVGKGGR</sequence>
<dbReference type="SUPFAM" id="SSF63411">
    <property type="entry name" value="LuxS/MPP-like metallohydrolase"/>
    <property type="match status" value="1"/>
</dbReference>
<dbReference type="EMBL" id="ADBF01000032">
    <property type="protein sequence ID" value="EFE49885.1"/>
    <property type="molecule type" value="Genomic_DNA"/>
</dbReference>
<gene>
    <name evidence="2" type="ORF">NEIELOOT_01345</name>
</gene>
<comment type="caution">
    <text evidence="2">The sequence shown here is derived from an EMBL/GenBank/DDBJ whole genome shotgun (WGS) entry which is preliminary data.</text>
</comment>
<name>D4DQK6_NEIEG</name>
<feature type="domain" description="Peptidase M16 C-terminal" evidence="1">
    <location>
        <begin position="9"/>
        <end position="100"/>
    </location>
</feature>
<dbReference type="InterPro" id="IPR050361">
    <property type="entry name" value="MPP/UQCRC_Complex"/>
</dbReference>
<keyword evidence="2" id="KW-0378">Hydrolase</keyword>
<proteinExistence type="predicted"/>
<dbReference type="GO" id="GO:0016787">
    <property type="term" value="F:hydrolase activity"/>
    <property type="evidence" value="ECO:0007669"/>
    <property type="project" value="UniProtKB-KW"/>
</dbReference>
<dbReference type="InterPro" id="IPR007863">
    <property type="entry name" value="Peptidase_M16_C"/>
</dbReference>
<accession>D4DQK6</accession>
<dbReference type="Pfam" id="PF05193">
    <property type="entry name" value="Peptidase_M16_C"/>
    <property type="match status" value="1"/>
</dbReference>